<keyword evidence="2" id="KW-1185">Reference proteome</keyword>
<comment type="caution">
    <text evidence="1">The sequence shown here is derived from an EMBL/GenBank/DDBJ whole genome shotgun (WGS) entry which is preliminary data.</text>
</comment>
<reference evidence="1 2" key="1">
    <citation type="submission" date="2021-03" db="EMBL/GenBank/DDBJ databases">
        <title>Genomic Encyclopedia of Type Strains, Phase IV (KMG-IV): sequencing the most valuable type-strain genomes for metagenomic binning, comparative biology and taxonomic classification.</title>
        <authorList>
            <person name="Goeker M."/>
        </authorList>
    </citation>
    <scope>NUCLEOTIDE SEQUENCE [LARGE SCALE GENOMIC DNA]</scope>
    <source>
        <strain evidence="1 2">DSM 25609</strain>
    </source>
</reference>
<dbReference type="InterPro" id="IPR015231">
    <property type="entry name" value="DUF1934"/>
</dbReference>
<dbReference type="InterPro" id="IPR012674">
    <property type="entry name" value="Calycin"/>
</dbReference>
<sequence>MSSQEIPVEVELRTTIEDNGQMEYNTIKHPGTLYQKGNLDVIIFEEETEEENVTTKNLLTIQSGKVNIKRTGEVKMNQQFLPNQTTENVYKHPYGVIHMETYTNSINYQPLYETDNGYLGISYSVKLNGQEERKHELALTFMEEGS</sequence>
<dbReference type="Proteomes" id="UP001519345">
    <property type="component" value="Unassembled WGS sequence"/>
</dbReference>
<proteinExistence type="predicted"/>
<evidence type="ECO:0000313" key="2">
    <source>
        <dbReference type="Proteomes" id="UP001519345"/>
    </source>
</evidence>
<organism evidence="1 2">
    <name type="scientific">Virgibacillus natechei</name>
    <dbReference type="NCBI Taxonomy" id="1216297"/>
    <lineage>
        <taxon>Bacteria</taxon>
        <taxon>Bacillati</taxon>
        <taxon>Bacillota</taxon>
        <taxon>Bacilli</taxon>
        <taxon>Bacillales</taxon>
        <taxon>Bacillaceae</taxon>
        <taxon>Virgibacillus</taxon>
    </lineage>
</organism>
<dbReference type="SUPFAM" id="SSF50814">
    <property type="entry name" value="Lipocalins"/>
    <property type="match status" value="1"/>
</dbReference>
<accession>A0ABS4IFV6</accession>
<gene>
    <name evidence="1" type="ORF">J2Z83_001937</name>
</gene>
<dbReference type="EMBL" id="JAGGKX010000008">
    <property type="protein sequence ID" value="MBP1969829.1"/>
    <property type="molecule type" value="Genomic_DNA"/>
</dbReference>
<name>A0ABS4IFV6_9BACI</name>
<dbReference type="Pfam" id="PF09148">
    <property type="entry name" value="DUF1934"/>
    <property type="match status" value="1"/>
</dbReference>
<protein>
    <submittedName>
        <fullName evidence="1">Uncharacterized beta-barrel protein YwiB (DUF1934 family)</fullName>
    </submittedName>
</protein>
<dbReference type="Gene3D" id="2.40.128.20">
    <property type="match status" value="1"/>
</dbReference>
<dbReference type="RefSeq" id="WP_209462997.1">
    <property type="nucleotide sequence ID" value="NZ_CP110224.1"/>
</dbReference>
<evidence type="ECO:0000313" key="1">
    <source>
        <dbReference type="EMBL" id="MBP1969829.1"/>
    </source>
</evidence>